<evidence type="ECO:0000256" key="1">
    <source>
        <dbReference type="SAM" id="Phobius"/>
    </source>
</evidence>
<reference evidence="2 3" key="1">
    <citation type="submission" date="2019-02" db="EMBL/GenBank/DDBJ databases">
        <title>Genome analysis provides insights into bioremediation potentialities and Haloocin production by Natrinema altunense strain 4.1R isolated from Chott Douz in Tunisian desert.</title>
        <authorList>
            <person name="Najjari A."/>
            <person name="Youssef N."/>
            <person name="Ben Dhia O."/>
            <person name="Ferjani R."/>
            <person name="El Hidri D."/>
            <person name="Ouzari H.I."/>
            <person name="Cherif A."/>
        </authorList>
    </citation>
    <scope>NUCLEOTIDE SEQUENCE [LARGE SCALE GENOMIC DNA]</scope>
    <source>
        <strain evidence="2 3">4.1R</strain>
    </source>
</reference>
<comment type="caution">
    <text evidence="2">The sequence shown here is derived from an EMBL/GenBank/DDBJ whole genome shotgun (WGS) entry which is preliminary data.</text>
</comment>
<keyword evidence="1" id="KW-1133">Transmembrane helix</keyword>
<dbReference type="RefSeq" id="WP_130169101.1">
    <property type="nucleotide sequence ID" value="NZ_SHMR01000001.1"/>
</dbReference>
<keyword evidence="1" id="KW-0472">Membrane</keyword>
<organism evidence="2 3">
    <name type="scientific">Natrinema altunense</name>
    <dbReference type="NCBI Taxonomy" id="222984"/>
    <lineage>
        <taxon>Archaea</taxon>
        <taxon>Methanobacteriati</taxon>
        <taxon>Methanobacteriota</taxon>
        <taxon>Stenosarchaea group</taxon>
        <taxon>Halobacteria</taxon>
        <taxon>Halobacteriales</taxon>
        <taxon>Natrialbaceae</taxon>
        <taxon>Natrinema</taxon>
    </lineage>
</organism>
<keyword evidence="1" id="KW-0812">Transmembrane</keyword>
<proteinExistence type="predicted"/>
<dbReference type="Proteomes" id="UP000292704">
    <property type="component" value="Unassembled WGS sequence"/>
</dbReference>
<gene>
    <name evidence="2" type="ORF">ELS17_00480</name>
</gene>
<sequence>MGDERDPTRSNPPVKNVLIVTIIILIATAIGAWRAAEVTYSQGTIATWAWIGIGLAAVYLLHDIATSVKELRDKL</sequence>
<name>A0A482Y591_9EURY</name>
<dbReference type="EMBL" id="SHMR01000001">
    <property type="protein sequence ID" value="RZH67987.1"/>
    <property type="molecule type" value="Genomic_DNA"/>
</dbReference>
<protein>
    <submittedName>
        <fullName evidence="2">Mn2+/Fe2+ transporter</fullName>
    </submittedName>
</protein>
<evidence type="ECO:0000313" key="2">
    <source>
        <dbReference type="EMBL" id="RZH67987.1"/>
    </source>
</evidence>
<evidence type="ECO:0000313" key="3">
    <source>
        <dbReference type="Proteomes" id="UP000292704"/>
    </source>
</evidence>
<dbReference type="OrthoDB" id="170523at2157"/>
<dbReference type="AlphaFoldDB" id="A0A482Y591"/>
<accession>A0A482Y591</accession>
<feature type="transmembrane region" description="Helical" evidence="1">
    <location>
        <begin position="45"/>
        <end position="65"/>
    </location>
</feature>
<feature type="transmembrane region" description="Helical" evidence="1">
    <location>
        <begin position="12"/>
        <end position="33"/>
    </location>
</feature>